<comment type="catalytic activity">
    <reaction evidence="2">
        <text>a quinone + NADH + 5 H(+)(in) = a quinol + NAD(+) + 4 H(+)(out)</text>
        <dbReference type="Rhea" id="RHEA:57888"/>
        <dbReference type="ChEBI" id="CHEBI:15378"/>
        <dbReference type="ChEBI" id="CHEBI:24646"/>
        <dbReference type="ChEBI" id="CHEBI:57540"/>
        <dbReference type="ChEBI" id="CHEBI:57945"/>
        <dbReference type="ChEBI" id="CHEBI:132124"/>
    </reaction>
</comment>
<evidence type="ECO:0000256" key="2">
    <source>
        <dbReference type="RuleBase" id="RU004429"/>
    </source>
</evidence>
<organism evidence="3 4">
    <name type="scientific">Candidatus Cryptobacteroides avicola</name>
    <dbReference type="NCBI Taxonomy" id="2840757"/>
    <lineage>
        <taxon>Bacteria</taxon>
        <taxon>Pseudomonadati</taxon>
        <taxon>Bacteroidota</taxon>
        <taxon>Bacteroidia</taxon>
        <taxon>Bacteroidales</taxon>
        <taxon>Candidatus Cryptobacteroides</taxon>
    </lineage>
</organism>
<protein>
    <recommendedName>
        <fullName evidence="2">NADH-quinone oxidoreductase subunit J</fullName>
        <ecNumber evidence="2">7.1.1.-</ecNumber>
    </recommendedName>
</protein>
<dbReference type="InterPro" id="IPR042106">
    <property type="entry name" value="Nuo/plastoQ_OxRdtase_6_NuoJ"/>
</dbReference>
<dbReference type="PANTHER" id="PTHR33269">
    <property type="entry name" value="NADH-UBIQUINONE OXIDOREDUCTASE CHAIN 6"/>
    <property type="match status" value="1"/>
</dbReference>
<name>A0A940DRT9_9BACT</name>
<keyword evidence="2" id="KW-0874">Quinone</keyword>
<keyword evidence="2" id="KW-0520">NAD</keyword>
<feature type="transmembrane region" description="Helical" evidence="2">
    <location>
        <begin position="144"/>
        <end position="166"/>
    </location>
</feature>
<dbReference type="GO" id="GO:0008137">
    <property type="term" value="F:NADH dehydrogenase (ubiquinone) activity"/>
    <property type="evidence" value="ECO:0007669"/>
    <property type="project" value="UniProtKB-UniRule"/>
</dbReference>
<dbReference type="Pfam" id="PF00499">
    <property type="entry name" value="Oxidored_q3"/>
    <property type="match status" value="1"/>
</dbReference>
<dbReference type="InterPro" id="IPR001457">
    <property type="entry name" value="NADH_UbQ/plastoQ_OxRdtase_su6"/>
</dbReference>
<keyword evidence="2" id="KW-0472">Membrane</keyword>
<keyword evidence="2" id="KW-0812">Transmembrane</keyword>
<dbReference type="EC" id="7.1.1.-" evidence="2"/>
<comment type="function">
    <text evidence="2">NDH-1 shuttles electrons from NADH, via FMN and iron-sulfur (Fe-S) centers, to quinones in the respiratory chain. Couples the redox reaction to proton translocation (for every two electrons transferred, four hydrogen ions are translocated across the cytoplasmic membrane), and thus conserves the redox energy in a proton gradient.</text>
</comment>
<dbReference type="AlphaFoldDB" id="A0A940DRT9"/>
<dbReference type="PANTHER" id="PTHR33269:SF17">
    <property type="entry name" value="NADH-UBIQUINONE OXIDOREDUCTASE CHAIN 6"/>
    <property type="match status" value="1"/>
</dbReference>
<dbReference type="EMBL" id="JADILV010000037">
    <property type="protein sequence ID" value="MBO8483590.1"/>
    <property type="molecule type" value="Genomic_DNA"/>
</dbReference>
<sequence length="169" mass="18364">MDITLDLIVFIVLALFITVNAILAVTTKRILRAATYLLFVLFGTAGIYFQLNYSFLGAVQLLVYAGGITVLYVFSILLTSSEGDQAEKLNKGKFAAGLIATLTALGLCLFITLRHDFLPSHFEHGELSVHTIGHALMSGEKFGFVLPFEVISVLLLACIVGGILIARKR</sequence>
<dbReference type="GO" id="GO:0048038">
    <property type="term" value="F:quinone binding"/>
    <property type="evidence" value="ECO:0007669"/>
    <property type="project" value="UniProtKB-UniRule"/>
</dbReference>
<feature type="transmembrane region" description="Helical" evidence="2">
    <location>
        <begin position="33"/>
        <end position="51"/>
    </location>
</feature>
<keyword evidence="2" id="KW-1133">Transmembrane helix</keyword>
<feature type="transmembrane region" description="Helical" evidence="2">
    <location>
        <begin position="57"/>
        <end position="80"/>
    </location>
</feature>
<evidence type="ECO:0000256" key="1">
    <source>
        <dbReference type="ARBA" id="ARBA00005698"/>
    </source>
</evidence>
<feature type="transmembrane region" description="Helical" evidence="2">
    <location>
        <begin position="6"/>
        <end position="26"/>
    </location>
</feature>
<proteinExistence type="inferred from homology"/>
<reference evidence="3" key="2">
    <citation type="journal article" date="2021" name="PeerJ">
        <title>Extensive microbial diversity within the chicken gut microbiome revealed by metagenomics and culture.</title>
        <authorList>
            <person name="Gilroy R."/>
            <person name="Ravi A."/>
            <person name="Getino M."/>
            <person name="Pursley I."/>
            <person name="Horton D.L."/>
            <person name="Alikhan N.F."/>
            <person name="Baker D."/>
            <person name="Gharbi K."/>
            <person name="Hall N."/>
            <person name="Watson M."/>
            <person name="Adriaenssens E.M."/>
            <person name="Foster-Nyarko E."/>
            <person name="Jarju S."/>
            <person name="Secka A."/>
            <person name="Antonio M."/>
            <person name="Oren A."/>
            <person name="Chaudhuri R.R."/>
            <person name="La Ragione R."/>
            <person name="Hildebrand F."/>
            <person name="Pallen M.J."/>
        </authorList>
    </citation>
    <scope>NUCLEOTIDE SEQUENCE</scope>
    <source>
        <strain evidence="3">G3-8215</strain>
    </source>
</reference>
<comment type="subcellular location">
    <subcellularLocation>
        <location evidence="2">Cell membrane</location>
        <topology evidence="2">Multi-pass membrane protein</topology>
    </subcellularLocation>
</comment>
<dbReference type="Proteomes" id="UP000725002">
    <property type="component" value="Unassembled WGS sequence"/>
</dbReference>
<reference evidence="3" key="1">
    <citation type="submission" date="2020-10" db="EMBL/GenBank/DDBJ databases">
        <authorList>
            <person name="Gilroy R."/>
        </authorList>
    </citation>
    <scope>NUCLEOTIDE SEQUENCE</scope>
    <source>
        <strain evidence="3">G3-8215</strain>
    </source>
</reference>
<keyword evidence="2" id="KW-1003">Cell membrane</keyword>
<gene>
    <name evidence="3" type="ORF">IAB75_05695</name>
</gene>
<comment type="caution">
    <text evidence="3">The sequence shown here is derived from an EMBL/GenBank/DDBJ whole genome shotgun (WGS) entry which is preliminary data.</text>
</comment>
<feature type="transmembrane region" description="Helical" evidence="2">
    <location>
        <begin position="92"/>
        <end position="113"/>
    </location>
</feature>
<dbReference type="GO" id="GO:0005886">
    <property type="term" value="C:plasma membrane"/>
    <property type="evidence" value="ECO:0007669"/>
    <property type="project" value="UniProtKB-SubCell"/>
</dbReference>
<dbReference type="Gene3D" id="1.20.120.1200">
    <property type="entry name" value="NADH-ubiquinone/plastoquinone oxidoreductase chain 6, subunit NuoJ"/>
    <property type="match status" value="1"/>
</dbReference>
<evidence type="ECO:0000313" key="4">
    <source>
        <dbReference type="Proteomes" id="UP000725002"/>
    </source>
</evidence>
<comment type="similarity">
    <text evidence="1 2">Belongs to the complex I subunit 6 family.</text>
</comment>
<accession>A0A940DRT9</accession>
<evidence type="ECO:0000313" key="3">
    <source>
        <dbReference type="EMBL" id="MBO8483590.1"/>
    </source>
</evidence>